<dbReference type="NCBIfam" id="TIGR02402">
    <property type="entry name" value="trehalose_TreZ"/>
    <property type="match status" value="1"/>
</dbReference>
<dbReference type="Pfam" id="PF00128">
    <property type="entry name" value="Alpha-amylase"/>
    <property type="match status" value="1"/>
</dbReference>
<dbReference type="InterPro" id="IPR012768">
    <property type="entry name" value="Trehalose_TreZ"/>
</dbReference>
<evidence type="ECO:0000256" key="4">
    <source>
        <dbReference type="ARBA" id="ARBA00012268"/>
    </source>
</evidence>
<feature type="binding site" evidence="16">
    <location>
        <begin position="311"/>
        <end position="315"/>
    </location>
    <ligand>
        <name>substrate</name>
    </ligand>
</feature>
<dbReference type="CDD" id="cd11325">
    <property type="entry name" value="AmyAc_GTHase"/>
    <property type="match status" value="1"/>
</dbReference>
<evidence type="ECO:0000256" key="6">
    <source>
        <dbReference type="ARBA" id="ARBA00022490"/>
    </source>
</evidence>
<keyword evidence="19" id="KW-0328">Glycosyltransferase</keyword>
<dbReference type="SUPFAM" id="SSF51445">
    <property type="entry name" value="(Trans)glycosidases"/>
    <property type="match status" value="1"/>
</dbReference>
<evidence type="ECO:0000256" key="15">
    <source>
        <dbReference type="PIRSR" id="PIRSR006337-1"/>
    </source>
</evidence>
<dbReference type="PANTHER" id="PTHR43651:SF11">
    <property type="entry name" value="MALTO-OLIGOSYLTREHALOSE TREHALOHYDROLASE"/>
    <property type="match status" value="1"/>
</dbReference>
<evidence type="ECO:0000256" key="17">
    <source>
        <dbReference type="PIRSR" id="PIRSR006337-3"/>
    </source>
</evidence>
<evidence type="ECO:0000256" key="1">
    <source>
        <dbReference type="ARBA" id="ARBA00004496"/>
    </source>
</evidence>
<evidence type="ECO:0000256" key="5">
    <source>
        <dbReference type="ARBA" id="ARBA00015938"/>
    </source>
</evidence>
<feature type="binding site" evidence="16">
    <location>
        <begin position="257"/>
        <end position="262"/>
    </location>
    <ligand>
        <name>substrate</name>
    </ligand>
</feature>
<evidence type="ECO:0000256" key="2">
    <source>
        <dbReference type="ARBA" id="ARBA00005199"/>
    </source>
</evidence>
<feature type="binding site" evidence="16">
    <location>
        <begin position="382"/>
        <end position="387"/>
    </location>
    <ligand>
        <name>substrate</name>
    </ligand>
</feature>
<dbReference type="RefSeq" id="WP_175128565.1">
    <property type="nucleotide sequence ID" value="NZ_CADILD010000002.1"/>
</dbReference>
<evidence type="ECO:0000256" key="3">
    <source>
        <dbReference type="ARBA" id="ARBA00008061"/>
    </source>
</evidence>
<evidence type="ECO:0000256" key="16">
    <source>
        <dbReference type="PIRSR" id="PIRSR006337-2"/>
    </source>
</evidence>
<evidence type="ECO:0000256" key="10">
    <source>
        <dbReference type="ARBA" id="ARBA00032057"/>
    </source>
</evidence>
<feature type="active site" description="Proton donor" evidence="15">
    <location>
        <position position="292"/>
    </location>
</feature>
<dbReference type="GO" id="GO:0016757">
    <property type="term" value="F:glycosyltransferase activity"/>
    <property type="evidence" value="ECO:0007669"/>
    <property type="project" value="UniProtKB-KW"/>
</dbReference>
<dbReference type="InterPro" id="IPR017853">
    <property type="entry name" value="GH"/>
</dbReference>
<dbReference type="CDD" id="cd02853">
    <property type="entry name" value="E_set_MTHase_like_N"/>
    <property type="match status" value="1"/>
</dbReference>
<dbReference type="InterPro" id="IPR013783">
    <property type="entry name" value="Ig-like_fold"/>
</dbReference>
<comment type="catalytic activity">
    <reaction evidence="12 14">
        <text>hydrolysis of (1-&gt;4)-alpha-D-glucosidic linkage in 4-alpha-D-[(1-&gt;4)-alpha-D-glucanosyl]n trehalose to yield trehalose and (1-&gt;4)-alpha-D-glucan.</text>
        <dbReference type="EC" id="3.2.1.141"/>
    </reaction>
</comment>
<proteinExistence type="inferred from homology"/>
<evidence type="ECO:0000313" key="20">
    <source>
        <dbReference type="Proteomes" id="UP000494105"/>
    </source>
</evidence>
<dbReference type="Proteomes" id="UP000494105">
    <property type="component" value="Unassembled WGS sequence"/>
</dbReference>
<feature type="site" description="Transition state stabilizer" evidence="17">
    <location>
        <position position="383"/>
    </location>
</feature>
<evidence type="ECO:0000256" key="12">
    <source>
        <dbReference type="ARBA" id="ARBA00034013"/>
    </source>
</evidence>
<evidence type="ECO:0000259" key="18">
    <source>
        <dbReference type="SMART" id="SM00642"/>
    </source>
</evidence>
<keyword evidence="9 14" id="KW-0326">Glycosidase</keyword>
<dbReference type="InterPro" id="IPR006047">
    <property type="entry name" value="GH13_cat_dom"/>
</dbReference>
<dbReference type="Gene3D" id="1.10.10.760">
    <property type="entry name" value="E-set domains of sugar-utilizing enzymes"/>
    <property type="match status" value="1"/>
</dbReference>
<keyword evidence="6" id="KW-0963">Cytoplasm</keyword>
<keyword evidence="8" id="KW-0119">Carbohydrate metabolism</keyword>
<keyword evidence="7 14" id="KW-0378">Hydrolase</keyword>
<evidence type="ECO:0000256" key="8">
    <source>
        <dbReference type="ARBA" id="ARBA00023277"/>
    </source>
</evidence>
<sequence>MTVLPEPYTHGALPLPDGRTRFRLWAPSAPPELALMLPGRDPIALHPQEDGFAQVDVDCAAGTRYQYRLGDGLLAPDPASRLQDGDVHDASVVVGPDAYPWAHPTWMGRPWREAVIYEAHAGLAGGFAGLTKKLPQLADMGFTVIELMPIADFPGPRNWGYDGVLPYAPDTAYGTPDDLKRLIDTAHGLGLCVMLDVVYNHFGPDGNYLSQYAAPFFRDDISTPWGSAIDFRQPPVRRYFEENALYWLTEYRFDGLRLDAVHAISDPDWLVELAQFVRGQIPAQRHIHLVLENDDNRASLLTAGYDAQWNDDAHHVLHHMLTGESRGYYADYADRPAQALARCLGEGWVYQGQPSPYRQGAPRGERSAHLSPTAFVLFLQNHDQTGNRARGERLTLLTETAERLRAAVTLQLLAPQIPLVFMGEETGNRAPFLYFTAHTDPALATAVREGRQREFAAFPEFAGAHGEPVPDPNAESTYAQSNPWTAEVSPDALQWHDLYRALLDMRQRVIAPRLDGATTVYARAVGEHSVHARWRLAGGALLTVYVNLGPTPEGLPRKQAAAAPLFSSLLYESRAGAFDALCLGNLCSESTVWLLEEGA</sequence>
<evidence type="ECO:0000256" key="7">
    <source>
        <dbReference type="ARBA" id="ARBA00022801"/>
    </source>
</evidence>
<evidence type="ECO:0000256" key="14">
    <source>
        <dbReference type="PIRNR" id="PIRNR006337"/>
    </source>
</evidence>
<dbReference type="InterPro" id="IPR014756">
    <property type="entry name" value="Ig_E-set"/>
</dbReference>
<dbReference type="GO" id="GO:0005992">
    <property type="term" value="P:trehalose biosynthetic process"/>
    <property type="evidence" value="ECO:0007669"/>
    <property type="project" value="UniProtKB-UniRule"/>
</dbReference>
<dbReference type="InterPro" id="IPR022567">
    <property type="entry name" value="DUF3459"/>
</dbReference>
<evidence type="ECO:0000256" key="13">
    <source>
        <dbReference type="NCBIfam" id="TIGR02402"/>
    </source>
</evidence>
<dbReference type="Gene3D" id="3.20.20.80">
    <property type="entry name" value="Glycosidases"/>
    <property type="match status" value="1"/>
</dbReference>
<dbReference type="UniPathway" id="UPA00299"/>
<gene>
    <name evidence="19" type="primary">glgB_1</name>
    <name evidence="19" type="ORF">LMG1861_02544</name>
</gene>
<evidence type="ECO:0000256" key="11">
    <source>
        <dbReference type="ARBA" id="ARBA00033284"/>
    </source>
</evidence>
<comment type="similarity">
    <text evidence="3 14">Belongs to the glycosyl hydrolase 13 family.</text>
</comment>
<comment type="pathway">
    <text evidence="2 14">Glycan biosynthesis; trehalose biosynthesis.</text>
</comment>
<dbReference type="AlphaFoldDB" id="A0A6S7DNL5"/>
<dbReference type="SUPFAM" id="SSF81296">
    <property type="entry name" value="E set domains"/>
    <property type="match status" value="1"/>
</dbReference>
<dbReference type="PANTHER" id="PTHR43651">
    <property type="entry name" value="1,4-ALPHA-GLUCAN-BRANCHING ENZYME"/>
    <property type="match status" value="1"/>
</dbReference>
<evidence type="ECO:0000313" key="19">
    <source>
        <dbReference type="EMBL" id="CAB3866656.1"/>
    </source>
</evidence>
<dbReference type="EMBL" id="CADILD010000002">
    <property type="protein sequence ID" value="CAB3866656.1"/>
    <property type="molecule type" value="Genomic_DNA"/>
</dbReference>
<feature type="active site" description="Nucleophile" evidence="15">
    <location>
        <position position="259"/>
    </location>
</feature>
<keyword evidence="19" id="KW-0808">Transferase</keyword>
<accession>A0A6S7DNL5</accession>
<comment type="subcellular location">
    <subcellularLocation>
        <location evidence="1 15">Cytoplasm</location>
    </subcellularLocation>
</comment>
<name>A0A6S7DNL5_9BURK</name>
<reference evidence="19 20" key="1">
    <citation type="submission" date="2020-04" db="EMBL/GenBank/DDBJ databases">
        <authorList>
            <person name="De Canck E."/>
        </authorList>
    </citation>
    <scope>NUCLEOTIDE SEQUENCE [LARGE SCALE GENOMIC DNA]</scope>
    <source>
        <strain evidence="19 20">LMG 1861</strain>
    </source>
</reference>
<organism evidence="19 20">
    <name type="scientific">Achromobacter piechaudii</name>
    <dbReference type="NCBI Taxonomy" id="72556"/>
    <lineage>
        <taxon>Bacteria</taxon>
        <taxon>Pseudomonadati</taxon>
        <taxon>Pseudomonadota</taxon>
        <taxon>Betaproteobacteria</taxon>
        <taxon>Burkholderiales</taxon>
        <taxon>Alcaligenaceae</taxon>
        <taxon>Achromobacter</taxon>
    </lineage>
</organism>
<dbReference type="Pfam" id="PF11941">
    <property type="entry name" value="DUF3459"/>
    <property type="match status" value="1"/>
</dbReference>
<dbReference type="PIRSF" id="PIRSF006337">
    <property type="entry name" value="Trehalose_TreZ"/>
    <property type="match status" value="1"/>
</dbReference>
<evidence type="ECO:0000256" key="9">
    <source>
        <dbReference type="ARBA" id="ARBA00023295"/>
    </source>
</evidence>
<dbReference type="InterPro" id="IPR044901">
    <property type="entry name" value="Trehalose_TreZ_E-set_sf"/>
</dbReference>
<dbReference type="SMART" id="SM00642">
    <property type="entry name" value="Aamy"/>
    <property type="match status" value="1"/>
</dbReference>
<protein>
    <recommendedName>
        <fullName evidence="5 13">Malto-oligosyltrehalose trehalohydrolase</fullName>
        <shortName evidence="14">MTHase</shortName>
        <ecNumber evidence="4 13">3.2.1.141</ecNumber>
    </recommendedName>
    <alternativeName>
        <fullName evidence="11 14">4-alpha-D-((1-&gt;4)-alpha-D-glucano)trehalose trehalohydrolase</fullName>
    </alternativeName>
    <alternativeName>
        <fullName evidence="10 14">Maltooligosyl trehalose trehalohydrolase</fullName>
    </alternativeName>
</protein>
<dbReference type="GO" id="GO:0005737">
    <property type="term" value="C:cytoplasm"/>
    <property type="evidence" value="ECO:0007669"/>
    <property type="project" value="UniProtKB-SubCell"/>
</dbReference>
<feature type="domain" description="Glycosyl hydrolase family 13 catalytic" evidence="18">
    <location>
        <begin position="120"/>
        <end position="451"/>
    </location>
</feature>
<dbReference type="EC" id="3.2.1.141" evidence="4 13"/>
<dbReference type="Gene3D" id="2.60.40.10">
    <property type="entry name" value="Immunoglobulins"/>
    <property type="match status" value="1"/>
</dbReference>
<dbReference type="GO" id="GO:0033942">
    <property type="term" value="F:4-alpha-D-(1-&gt;4)-alpha-D-glucanotrehalose trehalohydrolase activity"/>
    <property type="evidence" value="ECO:0007669"/>
    <property type="project" value="UniProtKB-EC"/>
</dbReference>